<feature type="compositionally biased region" description="Acidic residues" evidence="5">
    <location>
        <begin position="269"/>
        <end position="282"/>
    </location>
</feature>
<dbReference type="InterPro" id="IPR008271">
    <property type="entry name" value="Ser/Thr_kinase_AS"/>
</dbReference>
<name>H7ENR7_9SPIR</name>
<evidence type="ECO:0000256" key="6">
    <source>
        <dbReference type="SAM" id="Phobius"/>
    </source>
</evidence>
<dbReference type="RefSeq" id="WP_002706191.1">
    <property type="nucleotide sequence ID" value="NZ_AGRW01000054.1"/>
</dbReference>
<keyword evidence="4" id="KW-0067">ATP-binding</keyword>
<dbReference type="EMBL" id="AGRW01000054">
    <property type="protein sequence ID" value="EIC00550.1"/>
    <property type="molecule type" value="Genomic_DNA"/>
</dbReference>
<dbReference type="GO" id="GO:0004674">
    <property type="term" value="F:protein serine/threonine kinase activity"/>
    <property type="evidence" value="ECO:0007669"/>
    <property type="project" value="UniProtKB-KW"/>
</dbReference>
<evidence type="ECO:0000259" key="7">
    <source>
        <dbReference type="PROSITE" id="PS50011"/>
    </source>
</evidence>
<dbReference type="Pfam" id="PF00069">
    <property type="entry name" value="Pkinase"/>
    <property type="match status" value="1"/>
</dbReference>
<dbReference type="AlphaFoldDB" id="H7ENR7"/>
<dbReference type="OrthoDB" id="9801841at2"/>
<keyword evidence="9" id="KW-1185">Reference proteome</keyword>
<dbReference type="CDD" id="cd14014">
    <property type="entry name" value="STKc_PknB_like"/>
    <property type="match status" value="1"/>
</dbReference>
<keyword evidence="6" id="KW-1133">Transmembrane helix</keyword>
<organism evidence="8 9">
    <name type="scientific">Treponema saccharophilum DSM 2985</name>
    <dbReference type="NCBI Taxonomy" id="907348"/>
    <lineage>
        <taxon>Bacteria</taxon>
        <taxon>Pseudomonadati</taxon>
        <taxon>Spirochaetota</taxon>
        <taxon>Spirochaetia</taxon>
        <taxon>Spirochaetales</taxon>
        <taxon>Treponemataceae</taxon>
        <taxon>Treponema</taxon>
    </lineage>
</organism>
<dbReference type="Proteomes" id="UP000003571">
    <property type="component" value="Unassembled WGS sequence"/>
</dbReference>
<keyword evidence="6" id="KW-0472">Membrane</keyword>
<keyword evidence="8" id="KW-0723">Serine/threonine-protein kinase</keyword>
<dbReference type="SUPFAM" id="SSF56112">
    <property type="entry name" value="Protein kinase-like (PK-like)"/>
    <property type="match status" value="1"/>
</dbReference>
<keyword evidence="2" id="KW-0547">Nucleotide-binding</keyword>
<reference evidence="8 9" key="1">
    <citation type="submission" date="2011-09" db="EMBL/GenBank/DDBJ databases">
        <title>The draft genome of Treponema saccharophilum DSM 2985.</title>
        <authorList>
            <consortium name="US DOE Joint Genome Institute (JGI-PGF)"/>
            <person name="Lucas S."/>
            <person name="Copeland A."/>
            <person name="Lapidus A."/>
            <person name="Glavina del Rio T."/>
            <person name="Dalin E."/>
            <person name="Tice H."/>
            <person name="Bruce D."/>
            <person name="Goodwin L."/>
            <person name="Pitluck S."/>
            <person name="Peters L."/>
            <person name="Kyrpides N."/>
            <person name="Mavromatis K."/>
            <person name="Ivanova N."/>
            <person name="Markowitz V."/>
            <person name="Cheng J.-F."/>
            <person name="Hugenholtz P."/>
            <person name="Woyke T."/>
            <person name="Wu D."/>
            <person name="Gronow S."/>
            <person name="Wellnitz S."/>
            <person name="Brambilla E."/>
            <person name="Klenk H.-P."/>
            <person name="Eisen J.A."/>
        </authorList>
    </citation>
    <scope>NUCLEOTIDE SEQUENCE [LARGE SCALE GENOMIC DNA]</scope>
    <source>
        <strain evidence="8 9">DSM 2985</strain>
    </source>
</reference>
<dbReference type="PROSITE" id="PS00108">
    <property type="entry name" value="PROTEIN_KINASE_ST"/>
    <property type="match status" value="1"/>
</dbReference>
<dbReference type="PATRIC" id="fig|907348.3.peg.2596"/>
<proteinExistence type="predicted"/>
<dbReference type="SMART" id="SM00220">
    <property type="entry name" value="S_TKc"/>
    <property type="match status" value="1"/>
</dbReference>
<dbReference type="Gene3D" id="3.30.200.20">
    <property type="entry name" value="Phosphorylase Kinase, domain 1"/>
    <property type="match status" value="1"/>
</dbReference>
<dbReference type="eggNOG" id="COG0515">
    <property type="taxonomic scope" value="Bacteria"/>
</dbReference>
<dbReference type="PANTHER" id="PTHR43289">
    <property type="entry name" value="MITOGEN-ACTIVATED PROTEIN KINASE KINASE KINASE 20-RELATED"/>
    <property type="match status" value="1"/>
</dbReference>
<evidence type="ECO:0000256" key="1">
    <source>
        <dbReference type="ARBA" id="ARBA00022679"/>
    </source>
</evidence>
<dbReference type="Gene3D" id="1.10.510.10">
    <property type="entry name" value="Transferase(Phosphotransferase) domain 1"/>
    <property type="match status" value="1"/>
</dbReference>
<keyword evidence="6" id="KW-0812">Transmembrane</keyword>
<feature type="region of interest" description="Disordered" evidence="5">
    <location>
        <begin position="44"/>
        <end position="95"/>
    </location>
</feature>
<feature type="transmembrane region" description="Helical" evidence="6">
    <location>
        <begin position="441"/>
        <end position="463"/>
    </location>
</feature>
<dbReference type="GO" id="GO:0005524">
    <property type="term" value="F:ATP binding"/>
    <property type="evidence" value="ECO:0007669"/>
    <property type="project" value="UniProtKB-KW"/>
</dbReference>
<sequence>MADNDKTVAQTVAAAPSPKQSAARTARKVVPQATVASTVAVTKAAETKTIAAKPPAKSAPKPATRTASKSPETVSVPAPSKTVARKATPSKEPRKIGKYIKEKKLAQGGMGAVYIASDPELGNKVIIKKLLLKNNAAAEDRFKREANILRELQNPHIVNTYEYFKLNRSSYLVEELIEGCSLDSLIEKYKEYRANDIKDDASSTWKGTGPLGTELALLVFLDACYGLNFAHRKNIVHRDIKPGNLLISRDAEVKLTDFGIASDDKADPSEGDDDDDDDDPVDSEGLTVVGSMLGTPSYMSPEQVRDSSSVDRRADIYSMGVMLYEMLTGEKPFGCPVKFDARKKKYVEDEEVSRAIMKGRYSSPRKFNPSVPRKICSMIRKMLRYDAGKRYDSMEPIIRILAAHLSKFDKSKIRQELAVMVRGLSDNKKHKIQIYERRKPVAQMFAACVFGALVVIGGSMWLWRNGYVHKTLLSPWYTPVDLTMKIPDKGVDNVYSTNLPMMAFFFEDEGEQEEVGNSSRKFEKKGGTDGKSQIFTTRPVYLQKGRYRIKVVFGSYIIWRSVNVGKSGENIVIDDLVSMKDRRISITARAFDLKTGADLTQKTKFTLFYKGDWVSLQKVPPKDIVSGRAWKVRANCDGYSTKEFSMLIDWYQDSIILNAGLE</sequence>
<dbReference type="PANTHER" id="PTHR43289:SF6">
    <property type="entry name" value="SERINE_THREONINE-PROTEIN KINASE NEKL-3"/>
    <property type="match status" value="1"/>
</dbReference>
<comment type="caution">
    <text evidence="8">The sequence shown here is derived from an EMBL/GenBank/DDBJ whole genome shotgun (WGS) entry which is preliminary data.</text>
</comment>
<evidence type="ECO:0000313" key="8">
    <source>
        <dbReference type="EMBL" id="EIC00550.1"/>
    </source>
</evidence>
<evidence type="ECO:0000256" key="2">
    <source>
        <dbReference type="ARBA" id="ARBA00022741"/>
    </source>
</evidence>
<dbReference type="InterPro" id="IPR011009">
    <property type="entry name" value="Kinase-like_dom_sf"/>
</dbReference>
<dbReference type="PROSITE" id="PS50011">
    <property type="entry name" value="PROTEIN_KINASE_DOM"/>
    <property type="match status" value="1"/>
</dbReference>
<evidence type="ECO:0000256" key="5">
    <source>
        <dbReference type="SAM" id="MobiDB-lite"/>
    </source>
</evidence>
<dbReference type="STRING" id="907348.TresaDRAFT_0023"/>
<evidence type="ECO:0000256" key="4">
    <source>
        <dbReference type="ARBA" id="ARBA00022840"/>
    </source>
</evidence>
<accession>H7ENR7</accession>
<feature type="region of interest" description="Disordered" evidence="5">
    <location>
        <begin position="261"/>
        <end position="286"/>
    </location>
</feature>
<evidence type="ECO:0000256" key="3">
    <source>
        <dbReference type="ARBA" id="ARBA00022777"/>
    </source>
</evidence>
<evidence type="ECO:0000313" key="9">
    <source>
        <dbReference type="Proteomes" id="UP000003571"/>
    </source>
</evidence>
<protein>
    <submittedName>
        <fullName evidence="8">Serine/threonine protein kinase</fullName>
    </submittedName>
</protein>
<dbReference type="InterPro" id="IPR000719">
    <property type="entry name" value="Prot_kinase_dom"/>
</dbReference>
<gene>
    <name evidence="8" type="ORF">TresaDRAFT_0023</name>
</gene>
<feature type="region of interest" description="Disordered" evidence="5">
    <location>
        <begin position="1"/>
        <end position="29"/>
    </location>
</feature>
<keyword evidence="1" id="KW-0808">Transferase</keyword>
<feature type="compositionally biased region" description="Low complexity" evidence="5">
    <location>
        <begin position="44"/>
        <end position="67"/>
    </location>
</feature>
<feature type="domain" description="Protein kinase" evidence="7">
    <location>
        <begin position="99"/>
        <end position="405"/>
    </location>
</feature>
<keyword evidence="3 8" id="KW-0418">Kinase</keyword>